<dbReference type="GO" id="GO:0004385">
    <property type="term" value="F:GMP kinase activity"/>
    <property type="evidence" value="ECO:0007669"/>
    <property type="project" value="UniProtKB-EC"/>
</dbReference>
<dbReference type="STRING" id="1314781.A0A165EDY8"/>
<dbReference type="NCBIfam" id="TIGR03263">
    <property type="entry name" value="guanyl_kin"/>
    <property type="match status" value="1"/>
</dbReference>
<dbReference type="GO" id="GO:0005829">
    <property type="term" value="C:cytosol"/>
    <property type="evidence" value="ECO:0007669"/>
    <property type="project" value="TreeGrafter"/>
</dbReference>
<dbReference type="PANTHER" id="PTHR23117:SF13">
    <property type="entry name" value="GUANYLATE KINASE"/>
    <property type="match status" value="1"/>
</dbReference>
<evidence type="ECO:0000256" key="5">
    <source>
        <dbReference type="ARBA" id="ARBA00022777"/>
    </source>
</evidence>
<evidence type="ECO:0000256" key="6">
    <source>
        <dbReference type="ARBA" id="ARBA00022840"/>
    </source>
</evidence>
<dbReference type="InterPro" id="IPR008145">
    <property type="entry name" value="GK/Ca_channel_bsu"/>
</dbReference>
<accession>A0A165EDY8</accession>
<evidence type="ECO:0000259" key="7">
    <source>
        <dbReference type="PROSITE" id="PS50052"/>
    </source>
</evidence>
<dbReference type="InParanoid" id="A0A165EDY8"/>
<dbReference type="PROSITE" id="PS00856">
    <property type="entry name" value="GUANYLATE_KINASE_1"/>
    <property type="match status" value="1"/>
</dbReference>
<dbReference type="GO" id="GO:0005524">
    <property type="term" value="F:ATP binding"/>
    <property type="evidence" value="ECO:0007669"/>
    <property type="project" value="UniProtKB-KW"/>
</dbReference>
<evidence type="ECO:0000313" key="8">
    <source>
        <dbReference type="EMBL" id="KZV86716.1"/>
    </source>
</evidence>
<dbReference type="EC" id="2.7.4.8" evidence="2"/>
<keyword evidence="6" id="KW-0067">ATP-binding</keyword>
<reference evidence="8 9" key="1">
    <citation type="journal article" date="2016" name="Mol. Biol. Evol.">
        <title>Comparative Genomics of Early-Diverging Mushroom-Forming Fungi Provides Insights into the Origins of Lignocellulose Decay Capabilities.</title>
        <authorList>
            <person name="Nagy L.G."/>
            <person name="Riley R."/>
            <person name="Tritt A."/>
            <person name="Adam C."/>
            <person name="Daum C."/>
            <person name="Floudas D."/>
            <person name="Sun H."/>
            <person name="Yadav J.S."/>
            <person name="Pangilinan J."/>
            <person name="Larsson K.H."/>
            <person name="Matsuura K."/>
            <person name="Barry K."/>
            <person name="Labutti K."/>
            <person name="Kuo R."/>
            <person name="Ohm R.A."/>
            <person name="Bhattacharya S.S."/>
            <person name="Shirouzu T."/>
            <person name="Yoshinaga Y."/>
            <person name="Martin F.M."/>
            <person name="Grigoriev I.V."/>
            <person name="Hibbett D.S."/>
        </authorList>
    </citation>
    <scope>NUCLEOTIDE SEQUENCE [LARGE SCALE GENOMIC DNA]</scope>
    <source>
        <strain evidence="8 9">HHB12029</strain>
    </source>
</reference>
<keyword evidence="5 8" id="KW-0418">Kinase</keyword>
<feature type="domain" description="Guanylate kinase-like" evidence="7">
    <location>
        <begin position="5"/>
        <end position="189"/>
    </location>
</feature>
<dbReference type="OrthoDB" id="6334211at2759"/>
<evidence type="ECO:0000256" key="3">
    <source>
        <dbReference type="ARBA" id="ARBA00022679"/>
    </source>
</evidence>
<evidence type="ECO:0000256" key="4">
    <source>
        <dbReference type="ARBA" id="ARBA00022741"/>
    </source>
</evidence>
<organism evidence="8 9">
    <name type="scientific">Exidia glandulosa HHB12029</name>
    <dbReference type="NCBI Taxonomy" id="1314781"/>
    <lineage>
        <taxon>Eukaryota</taxon>
        <taxon>Fungi</taxon>
        <taxon>Dikarya</taxon>
        <taxon>Basidiomycota</taxon>
        <taxon>Agaricomycotina</taxon>
        <taxon>Agaricomycetes</taxon>
        <taxon>Auriculariales</taxon>
        <taxon>Exidiaceae</taxon>
        <taxon>Exidia</taxon>
    </lineage>
</organism>
<dbReference type="PROSITE" id="PS50052">
    <property type="entry name" value="GUANYLATE_KINASE_2"/>
    <property type="match status" value="1"/>
</dbReference>
<evidence type="ECO:0000313" key="9">
    <source>
        <dbReference type="Proteomes" id="UP000077266"/>
    </source>
</evidence>
<dbReference type="InterPro" id="IPR020590">
    <property type="entry name" value="Guanylate_kinase_CS"/>
</dbReference>
<keyword evidence="4" id="KW-0547">Nucleotide-binding</keyword>
<dbReference type="InterPro" id="IPR008144">
    <property type="entry name" value="Guanylate_kin-like_dom"/>
</dbReference>
<dbReference type="SMART" id="SM00072">
    <property type="entry name" value="GuKc"/>
    <property type="match status" value="1"/>
</dbReference>
<dbReference type="Gene3D" id="3.40.50.300">
    <property type="entry name" value="P-loop containing nucleotide triphosphate hydrolases"/>
    <property type="match status" value="1"/>
</dbReference>
<dbReference type="CDD" id="cd00071">
    <property type="entry name" value="GMPK"/>
    <property type="match status" value="1"/>
</dbReference>
<dbReference type="EMBL" id="KV426147">
    <property type="protein sequence ID" value="KZV86716.1"/>
    <property type="molecule type" value="Genomic_DNA"/>
</dbReference>
<keyword evidence="9" id="KW-1185">Reference proteome</keyword>
<dbReference type="InterPro" id="IPR027417">
    <property type="entry name" value="P-loop_NTPase"/>
</dbReference>
<comment type="similarity">
    <text evidence="1">Belongs to the guanylate kinase family.</text>
</comment>
<dbReference type="Proteomes" id="UP000077266">
    <property type="component" value="Unassembled WGS sequence"/>
</dbReference>
<dbReference type="AlphaFoldDB" id="A0A165EDY8"/>
<dbReference type="InterPro" id="IPR017665">
    <property type="entry name" value="Guanylate_kinase"/>
</dbReference>
<protein>
    <recommendedName>
        <fullName evidence="2">guanylate kinase</fullName>
        <ecNumber evidence="2">2.7.4.8</ecNumber>
    </recommendedName>
</protein>
<keyword evidence="3" id="KW-0808">Transferase</keyword>
<gene>
    <name evidence="8" type="ORF">EXIGLDRAFT_741532</name>
</gene>
<dbReference type="PANTHER" id="PTHR23117">
    <property type="entry name" value="GUANYLATE KINASE-RELATED"/>
    <property type="match status" value="1"/>
</dbReference>
<evidence type="ECO:0000256" key="1">
    <source>
        <dbReference type="ARBA" id="ARBA00005790"/>
    </source>
</evidence>
<proteinExistence type="inferred from homology"/>
<dbReference type="SUPFAM" id="SSF52540">
    <property type="entry name" value="P-loop containing nucleoside triphosphate hydrolases"/>
    <property type="match status" value="1"/>
</dbReference>
<dbReference type="Pfam" id="PF00625">
    <property type="entry name" value="Guanylate_kin"/>
    <property type="match status" value="1"/>
</dbReference>
<sequence length="206" mass="22455">MASADRPIVISGPSGAGKSTLIGKLQQRFPGKFAFSVSHTTRKPRAGEVDGKAYHFVSRDAFMALVHCGGFIEYTESYGNLYGTSVASVLTACSDPNIRCLVDIDSVGVKNFKERCAHLNALYMFISPPSIRLLESRLSQRGTDDDAVLRLRLQQCKQELDYARTGAYDAIVINDDLDRAFTTMLALVNGEQTSGDDIARLPPTDG</sequence>
<evidence type="ECO:0000256" key="2">
    <source>
        <dbReference type="ARBA" id="ARBA00012961"/>
    </source>
</evidence>
<name>A0A165EDY8_EXIGL</name>